<reference evidence="12 13" key="1">
    <citation type="journal article" date="2013" name="Proc. Natl. Acad. Sci. U.S.A.">
        <title>Candidate phylum TM6 genome recovered from a hospital sink biofilm provides genomic insights into this uncultivated phylum.</title>
        <authorList>
            <person name="McLean J.S."/>
            <person name="Lombardo M.J."/>
            <person name="Badger J.H."/>
            <person name="Edlund A."/>
            <person name="Novotny M."/>
            <person name="Yee-Greenbaum J."/>
            <person name="Vyahhi N."/>
            <person name="Hall A.P."/>
            <person name="Yang Y."/>
            <person name="Dupont C.L."/>
            <person name="Ziegler M.G."/>
            <person name="Chitsaz H."/>
            <person name="Allen A.E."/>
            <person name="Yooseph S."/>
            <person name="Tesler G."/>
            <person name="Pevzner P.A."/>
            <person name="Friedman R.M."/>
            <person name="Nealson K.H."/>
            <person name="Venter J.C."/>
            <person name="Lasken R.S."/>
        </authorList>
    </citation>
    <scope>NUCLEOTIDE SEQUENCE [LARGE SCALE GENOMIC DNA]</scope>
    <source>
        <strain evidence="12 13">TM6SC1</strain>
    </source>
</reference>
<feature type="transmembrane region" description="Helical" evidence="10">
    <location>
        <begin position="213"/>
        <end position="232"/>
    </location>
</feature>
<keyword evidence="3 10" id="KW-0813">Transport</keyword>
<feature type="transmembrane region" description="Helical" evidence="10">
    <location>
        <begin position="174"/>
        <end position="193"/>
    </location>
</feature>
<feature type="transmembrane region" description="Helical" evidence="10">
    <location>
        <begin position="18"/>
        <end position="39"/>
    </location>
</feature>
<organism evidence="12 13">
    <name type="scientific">candidate division TM6 bacterium JCVI TM6SC1</name>
    <dbReference type="NCBI Taxonomy" id="1306947"/>
    <lineage>
        <taxon>Bacteria</taxon>
        <taxon>Candidatus Babelota</taxon>
        <taxon>Vermiphilus</taxon>
    </lineage>
</organism>
<evidence type="ECO:0000256" key="8">
    <source>
        <dbReference type="ARBA" id="ARBA00023136"/>
    </source>
</evidence>
<dbReference type="eggNOG" id="COG0201">
    <property type="taxonomic scope" value="Bacteria"/>
</dbReference>
<keyword evidence="13" id="KW-1185">Reference proteome</keyword>
<evidence type="ECO:0000256" key="2">
    <source>
        <dbReference type="ARBA" id="ARBA00005751"/>
    </source>
</evidence>
<gene>
    <name evidence="10" type="primary">secY</name>
    <name evidence="12" type="ORF">J120_03290</name>
</gene>
<evidence type="ECO:0000256" key="3">
    <source>
        <dbReference type="ARBA" id="ARBA00022448"/>
    </source>
</evidence>
<name>A0A0D2K552_9BACT</name>
<feature type="transmembrane region" description="Helical" evidence="10">
    <location>
        <begin position="272"/>
        <end position="293"/>
    </location>
</feature>
<sequence>MLKNFINIFNIPELRKKLLFTLGVLVVFRLGCHIPVIGIDLGALNQLISNASSMLGGLFRYLDIFSGGALSQSTLFALGVMPYVTASIMMQVLTLAVPQLEQMAKEGEYGRKIINQYTRYLAVFIAIIQSSGYIALLKSQNLVVNPGWGFNIIFVISLTVGSLFVMWLGEQISLFGIGNGSSMIIFAGIVARFPEYLGRTIHAVRDLGTLSVFTALLILLIYLAITACIVFLEKGERKIPVQYSRRVVGNKVYGGQSTYIPLKLNSAGVMPVIFTGAVLQIPIFITSLLVQRGPAWLVPFSKTVADILNQNGLLFNVLQFLLIIAFSYFYTAIIFNPEELADNIKKGGGFIPGIRPGKKTAEFFNYLLLRIGLIGAIYLGLLALSPNIMTAFISNMPFILGGTGLLIVVLTALELAAQMESYLIEHRYEGFVTGGRLKPRSVR</sequence>
<protein>
    <recommendedName>
        <fullName evidence="9 10">Protein translocase subunit SecY</fullName>
    </recommendedName>
</protein>
<feature type="transmembrane region" description="Helical" evidence="10">
    <location>
        <begin position="148"/>
        <end position="167"/>
    </location>
</feature>
<comment type="caution">
    <text evidence="12">The sequence shown here is derived from an EMBL/GenBank/DDBJ whole genome shotgun (WGS) entry which is preliminary data.</text>
</comment>
<keyword evidence="6 10" id="KW-1133">Transmembrane helix</keyword>
<dbReference type="InterPro" id="IPR030659">
    <property type="entry name" value="SecY_CS"/>
</dbReference>
<dbReference type="InterPro" id="IPR026593">
    <property type="entry name" value="SecY"/>
</dbReference>
<keyword evidence="8 10" id="KW-0472">Membrane</keyword>
<evidence type="ECO:0000256" key="9">
    <source>
        <dbReference type="ARBA" id="ARBA00039733"/>
    </source>
</evidence>
<keyword evidence="4 10" id="KW-0812">Transmembrane</keyword>
<evidence type="ECO:0000256" key="6">
    <source>
        <dbReference type="ARBA" id="ARBA00022989"/>
    </source>
</evidence>
<keyword evidence="10" id="KW-1003">Cell membrane</keyword>
<feature type="transmembrane region" description="Helical" evidence="10">
    <location>
        <begin position="363"/>
        <end position="384"/>
    </location>
</feature>
<proteinExistence type="inferred from homology"/>
<dbReference type="PROSITE" id="PS00755">
    <property type="entry name" value="SECY_1"/>
    <property type="match status" value="1"/>
</dbReference>
<dbReference type="FunFam" id="1.10.3370.10:FF:000001">
    <property type="entry name" value="Preprotein translocase subunit SecY"/>
    <property type="match status" value="1"/>
</dbReference>
<evidence type="ECO:0000256" key="11">
    <source>
        <dbReference type="RuleBase" id="RU004349"/>
    </source>
</evidence>
<dbReference type="GO" id="GO:0006605">
    <property type="term" value="P:protein targeting"/>
    <property type="evidence" value="ECO:0007669"/>
    <property type="project" value="UniProtKB-UniRule"/>
</dbReference>
<dbReference type="GO" id="GO:0005886">
    <property type="term" value="C:plasma membrane"/>
    <property type="evidence" value="ECO:0007669"/>
    <property type="project" value="UniProtKB-SubCell"/>
</dbReference>
<feature type="transmembrane region" description="Helical" evidence="10">
    <location>
        <begin position="117"/>
        <end position="136"/>
    </location>
</feature>
<feature type="transmembrane region" description="Helical" evidence="10">
    <location>
        <begin position="313"/>
        <end position="335"/>
    </location>
</feature>
<dbReference type="NCBIfam" id="TIGR00967">
    <property type="entry name" value="3a0501s007"/>
    <property type="match status" value="1"/>
</dbReference>
<dbReference type="SUPFAM" id="SSF103491">
    <property type="entry name" value="Preprotein translocase SecY subunit"/>
    <property type="match status" value="1"/>
</dbReference>
<dbReference type="InterPro" id="IPR002208">
    <property type="entry name" value="SecY/SEC61-alpha"/>
</dbReference>
<evidence type="ECO:0000313" key="13">
    <source>
        <dbReference type="Proteomes" id="UP000032214"/>
    </source>
</evidence>
<dbReference type="EMBL" id="ARQD01000002">
    <property type="protein sequence ID" value="KIX85357.1"/>
    <property type="molecule type" value="Genomic_DNA"/>
</dbReference>
<dbReference type="GO" id="GO:0065002">
    <property type="term" value="P:intracellular protein transmembrane transport"/>
    <property type="evidence" value="ECO:0007669"/>
    <property type="project" value="UniProtKB-UniRule"/>
</dbReference>
<dbReference type="Gene3D" id="1.10.3370.10">
    <property type="entry name" value="SecY subunit domain"/>
    <property type="match status" value="1"/>
</dbReference>
<evidence type="ECO:0000313" key="12">
    <source>
        <dbReference type="EMBL" id="KIX85357.1"/>
    </source>
</evidence>
<dbReference type="InterPro" id="IPR023201">
    <property type="entry name" value="SecY_dom_sf"/>
</dbReference>
<dbReference type="Proteomes" id="UP000032214">
    <property type="component" value="Unassembled WGS sequence"/>
</dbReference>
<dbReference type="PANTHER" id="PTHR10906">
    <property type="entry name" value="SECY/SEC61-ALPHA FAMILY MEMBER"/>
    <property type="match status" value="1"/>
</dbReference>
<comment type="subunit">
    <text evidence="10">Component of the Sec protein translocase complex. Heterotrimer consisting of SecY, SecE and SecG subunits. The heterotrimers can form oligomers, although 1 heterotrimer is thought to be able to translocate proteins. Interacts with the ribosome. Interacts with SecDF, and other proteins may be involved. Interacts with SecA.</text>
</comment>
<dbReference type="HAMAP" id="MF_01465">
    <property type="entry name" value="SecY"/>
    <property type="match status" value="1"/>
</dbReference>
<dbReference type="Pfam" id="PF00344">
    <property type="entry name" value="SecY"/>
    <property type="match status" value="1"/>
</dbReference>
<dbReference type="STRING" id="1306947.J120_03290"/>
<evidence type="ECO:0000256" key="1">
    <source>
        <dbReference type="ARBA" id="ARBA00004141"/>
    </source>
</evidence>
<comment type="subcellular location">
    <subcellularLocation>
        <location evidence="10">Cell membrane</location>
        <topology evidence="10">Multi-pass membrane protein</topology>
    </subcellularLocation>
    <subcellularLocation>
        <location evidence="1">Membrane</location>
        <topology evidence="1">Multi-pass membrane protein</topology>
    </subcellularLocation>
</comment>
<dbReference type="PRINTS" id="PR00303">
    <property type="entry name" value="SECYTRNLCASE"/>
</dbReference>
<keyword evidence="7 10" id="KW-0811">Translocation</keyword>
<feature type="transmembrane region" description="Helical" evidence="10">
    <location>
        <begin position="396"/>
        <end position="417"/>
    </location>
</feature>
<evidence type="ECO:0000256" key="4">
    <source>
        <dbReference type="ARBA" id="ARBA00022692"/>
    </source>
</evidence>
<dbReference type="GO" id="GO:0043952">
    <property type="term" value="P:protein transport by the Sec complex"/>
    <property type="evidence" value="ECO:0007669"/>
    <property type="project" value="UniProtKB-UniRule"/>
</dbReference>
<evidence type="ECO:0000256" key="10">
    <source>
        <dbReference type="HAMAP-Rule" id="MF_01465"/>
    </source>
</evidence>
<comment type="similarity">
    <text evidence="2 10 11">Belongs to the SecY/SEC61-alpha family.</text>
</comment>
<comment type="function">
    <text evidence="10">The central subunit of the protein translocation channel SecYEG. Consists of two halves formed by TMs 1-5 and 6-10. These two domains form a lateral gate at the front which open onto the bilayer between TMs 2 and 7, and are clamped together by SecE at the back. The channel is closed by both a pore ring composed of hydrophobic SecY resides and a short helix (helix 2A) on the extracellular side of the membrane which forms a plug. The plug probably moves laterally to allow the channel to open. The ring and the pore may move independently.</text>
</comment>
<accession>A0A0D2K552</accession>
<evidence type="ECO:0000256" key="5">
    <source>
        <dbReference type="ARBA" id="ARBA00022927"/>
    </source>
</evidence>
<feature type="transmembrane region" description="Helical" evidence="10">
    <location>
        <begin position="75"/>
        <end position="97"/>
    </location>
</feature>
<dbReference type="AlphaFoldDB" id="A0A0D2K552"/>
<keyword evidence="5 10" id="KW-0653">Protein transport</keyword>
<evidence type="ECO:0000256" key="7">
    <source>
        <dbReference type="ARBA" id="ARBA00023010"/>
    </source>
</evidence>
<dbReference type="PIRSF" id="PIRSF004557">
    <property type="entry name" value="SecY"/>
    <property type="match status" value="1"/>
</dbReference>